<feature type="compositionally biased region" description="Polar residues" evidence="1">
    <location>
        <begin position="13"/>
        <end position="39"/>
    </location>
</feature>
<dbReference type="GeneID" id="25337849"/>
<feature type="compositionally biased region" description="Low complexity" evidence="1">
    <location>
        <begin position="302"/>
        <end position="312"/>
    </location>
</feature>
<reference evidence="2" key="1">
    <citation type="submission" date="2013-10" db="EMBL/GenBank/DDBJ databases">
        <title>Genomic analysis of the causative agents of coccidiosis in chickens.</title>
        <authorList>
            <person name="Reid A.J."/>
            <person name="Blake D."/>
            <person name="Billington K."/>
            <person name="Browne H."/>
            <person name="Dunn M."/>
            <person name="Hung S."/>
            <person name="Kawahara F."/>
            <person name="Miranda-Saavedra D."/>
            <person name="Mourier T."/>
            <person name="Nagra H."/>
            <person name="Otto T.D."/>
            <person name="Rawlings N."/>
            <person name="Sanchez A."/>
            <person name="Sanders M."/>
            <person name="Subramaniam C."/>
            <person name="Tay Y."/>
            <person name="Dear P."/>
            <person name="Doerig C."/>
            <person name="Gruber A."/>
            <person name="Parkinson J."/>
            <person name="Shirley M."/>
            <person name="Wan K.L."/>
            <person name="Berriman M."/>
            <person name="Tomley F."/>
            <person name="Pain A."/>
        </authorList>
    </citation>
    <scope>NUCLEOTIDE SEQUENCE [LARGE SCALE GENOMIC DNA]</scope>
    <source>
        <strain evidence="2">Weybridge</strain>
    </source>
</reference>
<feature type="region of interest" description="Disordered" evidence="1">
    <location>
        <begin position="542"/>
        <end position="567"/>
    </location>
</feature>
<accession>U6MAC9</accession>
<protein>
    <submittedName>
        <fullName evidence="2">Uncharacterized protein</fullName>
    </submittedName>
</protein>
<gene>
    <name evidence="2" type="ORF">EMWEY_00038630</name>
</gene>
<dbReference type="EMBL" id="HG722021">
    <property type="protein sequence ID" value="CDJ61157.1"/>
    <property type="molecule type" value="Genomic_DNA"/>
</dbReference>
<name>U6MAC9_EIMMA</name>
<organism evidence="2 3">
    <name type="scientific">Eimeria maxima</name>
    <name type="common">Coccidian parasite</name>
    <dbReference type="NCBI Taxonomy" id="5804"/>
    <lineage>
        <taxon>Eukaryota</taxon>
        <taxon>Sar</taxon>
        <taxon>Alveolata</taxon>
        <taxon>Apicomplexa</taxon>
        <taxon>Conoidasida</taxon>
        <taxon>Coccidia</taxon>
        <taxon>Eucoccidiorida</taxon>
        <taxon>Eimeriorina</taxon>
        <taxon>Eimeriidae</taxon>
        <taxon>Eimeria</taxon>
    </lineage>
</organism>
<feature type="compositionally biased region" description="Polar residues" evidence="1">
    <location>
        <begin position="203"/>
        <end position="217"/>
    </location>
</feature>
<dbReference type="VEuPathDB" id="ToxoDB:EMWEY_00038630"/>
<proteinExistence type="predicted"/>
<feature type="compositionally biased region" description="Low complexity" evidence="1">
    <location>
        <begin position="185"/>
        <end position="202"/>
    </location>
</feature>
<evidence type="ECO:0000313" key="2">
    <source>
        <dbReference type="EMBL" id="CDJ61157.1"/>
    </source>
</evidence>
<evidence type="ECO:0000256" key="1">
    <source>
        <dbReference type="SAM" id="MobiDB-lite"/>
    </source>
</evidence>
<keyword evidence="3" id="KW-1185">Reference proteome</keyword>
<feature type="region of interest" description="Disordered" evidence="1">
    <location>
        <begin position="1"/>
        <end position="91"/>
    </location>
</feature>
<evidence type="ECO:0000313" key="3">
    <source>
        <dbReference type="Proteomes" id="UP000030763"/>
    </source>
</evidence>
<reference evidence="2" key="2">
    <citation type="submission" date="2013-10" db="EMBL/GenBank/DDBJ databases">
        <authorList>
            <person name="Aslett M."/>
        </authorList>
    </citation>
    <scope>NUCLEOTIDE SEQUENCE [LARGE SCALE GENOMIC DNA]</scope>
    <source>
        <strain evidence="2">Weybridge</strain>
    </source>
</reference>
<feature type="region of interest" description="Disordered" evidence="1">
    <location>
        <begin position="393"/>
        <end position="431"/>
    </location>
</feature>
<dbReference type="OrthoDB" id="348132at2759"/>
<dbReference type="Proteomes" id="UP000030763">
    <property type="component" value="Unassembled WGS sequence"/>
</dbReference>
<feature type="region of interest" description="Disordered" evidence="1">
    <location>
        <begin position="130"/>
        <end position="218"/>
    </location>
</feature>
<dbReference type="RefSeq" id="XP_013337807.1">
    <property type="nucleotide sequence ID" value="XM_013482353.1"/>
</dbReference>
<feature type="compositionally biased region" description="Basic and acidic residues" evidence="1">
    <location>
        <begin position="68"/>
        <end position="88"/>
    </location>
</feature>
<dbReference type="AlphaFoldDB" id="U6MAC9"/>
<feature type="region of interest" description="Disordered" evidence="1">
    <location>
        <begin position="289"/>
        <end position="324"/>
    </location>
</feature>
<sequence length="567" mass="60220">MRQSEDFFKNPAPMSSSQEGQVNRNSGQEPSEGVTSQRRGSLVSVSDLPPLAGHTGYEVNSGDVSNFEAKRGGESEGHTENPKVDWPRGHPSSAISRIGYIGEINEASRATPGEMSLAKLKCTPADLIARPHTRTAASSPLASPRDTKGSRVMSRQRIQQMHLAVPTSVGHIRPRAKPVESPREATASPLSARSRPSSISTTLQDSRQRPLSGSSTPYVLRRKGSLANMPGQSVEAEQDIGVVSESLGTTEILQENAGREPKTVKAQQLNLFDQRHSVDLLDCPEASGAPKSEGILRSANYTTGSGTKTTGAAEGGGKARPAPPARATAMQKAVAEVFAAENERRAAALASRISSRTISRAEGPAELRGFEQRSDVALAAAEQLRRMEAAAVSNGIQSLTSEPPKKSGGLESSPRDGNPQLESESHSDLNGRKVEEHIGKSSVPTLPTTPPQSGPAVALTAEHKAGNPTLLHPSRIPQHIHEAQHELTVAAEADEQRRLAAVISRARSRTVSRAEGCADRGPFADHADVAHAAAEQLRKMEQSAGKQVVGRPLHPYPDSKAIDEVGI</sequence>